<evidence type="ECO:0000313" key="1">
    <source>
        <dbReference type="EMBL" id="GAA2245150.1"/>
    </source>
</evidence>
<gene>
    <name evidence="1" type="ORF">GCM10010430_28760</name>
</gene>
<dbReference type="Proteomes" id="UP001500305">
    <property type="component" value="Unassembled WGS sequence"/>
</dbReference>
<evidence type="ECO:0000313" key="2">
    <source>
        <dbReference type="Proteomes" id="UP001500305"/>
    </source>
</evidence>
<comment type="caution">
    <text evidence="1">The sequence shown here is derived from an EMBL/GenBank/DDBJ whole genome shotgun (WGS) entry which is preliminary data.</text>
</comment>
<organism evidence="1 2">
    <name type="scientific">Kitasatospora cystarginea</name>
    <dbReference type="NCBI Taxonomy" id="58350"/>
    <lineage>
        <taxon>Bacteria</taxon>
        <taxon>Bacillati</taxon>
        <taxon>Actinomycetota</taxon>
        <taxon>Actinomycetes</taxon>
        <taxon>Kitasatosporales</taxon>
        <taxon>Streptomycetaceae</taxon>
        <taxon>Kitasatospora</taxon>
    </lineage>
</organism>
<reference evidence="1 2" key="1">
    <citation type="journal article" date="2019" name="Int. J. Syst. Evol. Microbiol.">
        <title>The Global Catalogue of Microorganisms (GCM) 10K type strain sequencing project: providing services to taxonomists for standard genome sequencing and annotation.</title>
        <authorList>
            <consortium name="The Broad Institute Genomics Platform"/>
            <consortium name="The Broad Institute Genome Sequencing Center for Infectious Disease"/>
            <person name="Wu L."/>
            <person name="Ma J."/>
        </authorList>
    </citation>
    <scope>NUCLEOTIDE SEQUENCE [LARGE SCALE GENOMIC DNA]</scope>
    <source>
        <strain evidence="1 2">JCM 7356</strain>
    </source>
</reference>
<sequence>MSSYHGPAVVIHGGVEIPVEADLHAEHPAGDLFTWRGTIQAVASTDRDAEIWALPASHGGILRLPGGREGHFTATGNAIGEGRLEIKGSGTEPF</sequence>
<dbReference type="EMBL" id="BAAATR010000010">
    <property type="protein sequence ID" value="GAA2245150.1"/>
    <property type="molecule type" value="Genomic_DNA"/>
</dbReference>
<accession>A0ABN3DZF1</accession>
<dbReference type="RefSeq" id="WP_344636736.1">
    <property type="nucleotide sequence ID" value="NZ_BAAATR010000010.1"/>
</dbReference>
<evidence type="ECO:0008006" key="3">
    <source>
        <dbReference type="Google" id="ProtNLM"/>
    </source>
</evidence>
<name>A0ABN3DZF1_9ACTN</name>
<keyword evidence="2" id="KW-1185">Reference proteome</keyword>
<proteinExistence type="predicted"/>
<protein>
    <recommendedName>
        <fullName evidence="3">DUF4873 domain-containing protein</fullName>
    </recommendedName>
</protein>